<dbReference type="SUPFAM" id="SSF47459">
    <property type="entry name" value="HLH, helix-loop-helix DNA-binding domain"/>
    <property type="match status" value="1"/>
</dbReference>
<evidence type="ECO:0000256" key="3">
    <source>
        <dbReference type="ARBA" id="ARBA00023015"/>
    </source>
</evidence>
<evidence type="ECO:0000256" key="1">
    <source>
        <dbReference type="ARBA" id="ARBA00004123"/>
    </source>
</evidence>
<proteinExistence type="predicted"/>
<comment type="subcellular location">
    <subcellularLocation>
        <location evidence="1">Nucleus</location>
    </subcellularLocation>
</comment>
<keyword evidence="10" id="KW-1185">Reference proteome</keyword>
<reference evidence="9" key="2">
    <citation type="submission" date="2025-08" db="UniProtKB">
        <authorList>
            <consortium name="Ensembl"/>
        </authorList>
    </citation>
    <scope>IDENTIFICATION</scope>
</reference>
<dbReference type="Pfam" id="PF00010">
    <property type="entry name" value="HLH"/>
    <property type="match status" value="1"/>
</dbReference>
<dbReference type="InterPro" id="IPR050370">
    <property type="entry name" value="HES_HEY"/>
</dbReference>
<dbReference type="InterPro" id="IPR036638">
    <property type="entry name" value="HLH_DNA-bd_sf"/>
</dbReference>
<dbReference type="GO" id="GO:0005634">
    <property type="term" value="C:nucleus"/>
    <property type="evidence" value="ECO:0007669"/>
    <property type="project" value="UniProtKB-SubCell"/>
</dbReference>
<dbReference type="Gene3D" id="4.10.280.10">
    <property type="entry name" value="Helix-loop-helix DNA-binding domain"/>
    <property type="match status" value="1"/>
</dbReference>
<name>A0A8C9S473_SCLFO</name>
<sequence>MVMPKLLLPVIEKKRRDRMNHSLEELRTLLMNHTKDTRLRNPKLEKAEILELTVEYLRGRMIGGGRAGSVSHSFVVVWLPSDGRQDRDWPFFSPIYMAGYRQCASQLTSFIDCVNPSMRERFMLALGQHQDPQNCSPPWGGRSQTSPGDRPLWFSAAEALRSMEDGKSATSHMSCRRPESFPHSKTVVPFYPASAMLHHHPWSQPIAPPYPSPPYSISPPPSPCYSNSSPTLSSPPPYLSIPCHFPFPQNFSPLSPKSSSTPSSNASLPGTSQRRQLFPEPVQSPWRPWS</sequence>
<dbReference type="GO" id="GO:0003677">
    <property type="term" value="F:DNA binding"/>
    <property type="evidence" value="ECO:0007669"/>
    <property type="project" value="InterPro"/>
</dbReference>
<evidence type="ECO:0000259" key="8">
    <source>
        <dbReference type="PROSITE" id="PS51054"/>
    </source>
</evidence>
<evidence type="ECO:0000256" key="4">
    <source>
        <dbReference type="ARBA" id="ARBA00023163"/>
    </source>
</evidence>
<accession>A0A8C9S473</accession>
<dbReference type="InterPro" id="IPR032644">
    <property type="entry name" value="HES-7_bHLH-O"/>
</dbReference>
<feature type="region of interest" description="Disordered" evidence="6">
    <location>
        <begin position="253"/>
        <end position="290"/>
    </location>
</feature>
<keyword evidence="5" id="KW-0539">Nucleus</keyword>
<reference evidence="9 10" key="1">
    <citation type="submission" date="2019-04" db="EMBL/GenBank/DDBJ databases">
        <authorList>
            <consortium name="Wellcome Sanger Institute Data Sharing"/>
        </authorList>
    </citation>
    <scope>NUCLEOTIDE SEQUENCE [LARGE SCALE GENOMIC DNA]</scope>
</reference>
<dbReference type="GO" id="GO:0006355">
    <property type="term" value="P:regulation of DNA-templated transcription"/>
    <property type="evidence" value="ECO:0007669"/>
    <property type="project" value="InterPro"/>
</dbReference>
<feature type="compositionally biased region" description="Low complexity" evidence="6">
    <location>
        <begin position="253"/>
        <end position="269"/>
    </location>
</feature>
<dbReference type="Ensembl" id="ENSSFOT00015028451.2">
    <property type="protein sequence ID" value="ENSSFOP00015028138.2"/>
    <property type="gene ID" value="ENSSFOG00015018051.2"/>
</dbReference>
<feature type="domain" description="BHLH" evidence="7">
    <location>
        <begin position="3"/>
        <end position="60"/>
    </location>
</feature>
<keyword evidence="4" id="KW-0804">Transcription</keyword>
<dbReference type="PROSITE" id="PS50888">
    <property type="entry name" value="BHLH"/>
    <property type="match status" value="1"/>
</dbReference>
<evidence type="ECO:0000313" key="10">
    <source>
        <dbReference type="Proteomes" id="UP000694397"/>
    </source>
</evidence>
<organism evidence="9 10">
    <name type="scientific">Scleropages formosus</name>
    <name type="common">Asian bonytongue</name>
    <name type="synonym">Osteoglossum formosum</name>
    <dbReference type="NCBI Taxonomy" id="113540"/>
    <lineage>
        <taxon>Eukaryota</taxon>
        <taxon>Metazoa</taxon>
        <taxon>Chordata</taxon>
        <taxon>Craniata</taxon>
        <taxon>Vertebrata</taxon>
        <taxon>Euteleostomi</taxon>
        <taxon>Actinopterygii</taxon>
        <taxon>Neopterygii</taxon>
        <taxon>Teleostei</taxon>
        <taxon>Osteoglossocephala</taxon>
        <taxon>Osteoglossomorpha</taxon>
        <taxon>Osteoglossiformes</taxon>
        <taxon>Osteoglossidae</taxon>
        <taxon>Scleropages</taxon>
    </lineage>
</organism>
<dbReference type="GeneTree" id="ENSGT00730000111282"/>
<keyword evidence="3" id="KW-0805">Transcription regulation</keyword>
<evidence type="ECO:0000259" key="7">
    <source>
        <dbReference type="PROSITE" id="PS50888"/>
    </source>
</evidence>
<keyword evidence="2" id="KW-0678">Repressor</keyword>
<dbReference type="Proteomes" id="UP000694397">
    <property type="component" value="Chromosome 21"/>
</dbReference>
<dbReference type="PANTHER" id="PTHR10985">
    <property type="entry name" value="BASIC HELIX-LOOP-HELIX TRANSCRIPTION FACTOR, HES-RELATED"/>
    <property type="match status" value="1"/>
</dbReference>
<dbReference type="InterPro" id="IPR003650">
    <property type="entry name" value="Orange_dom"/>
</dbReference>
<evidence type="ECO:0000256" key="6">
    <source>
        <dbReference type="SAM" id="MobiDB-lite"/>
    </source>
</evidence>
<protein>
    <submittedName>
        <fullName evidence="9">Hairy-related 1</fullName>
    </submittedName>
</protein>
<dbReference type="SMART" id="SM00353">
    <property type="entry name" value="HLH"/>
    <property type="match status" value="1"/>
</dbReference>
<evidence type="ECO:0000313" key="9">
    <source>
        <dbReference type="Ensembl" id="ENSSFOP00015028138.2"/>
    </source>
</evidence>
<dbReference type="InterPro" id="IPR011598">
    <property type="entry name" value="bHLH_dom"/>
</dbReference>
<evidence type="ECO:0000256" key="5">
    <source>
        <dbReference type="ARBA" id="ARBA00023242"/>
    </source>
</evidence>
<dbReference type="PROSITE" id="PS51054">
    <property type="entry name" value="ORANGE"/>
    <property type="match status" value="1"/>
</dbReference>
<dbReference type="OrthoDB" id="690068at2759"/>
<dbReference type="AlphaFoldDB" id="A0A8C9S473"/>
<feature type="domain" description="Orange" evidence="8">
    <location>
        <begin position="96"/>
        <end position="126"/>
    </location>
</feature>
<reference evidence="9" key="3">
    <citation type="submission" date="2025-09" db="UniProtKB">
        <authorList>
            <consortium name="Ensembl"/>
        </authorList>
    </citation>
    <scope>IDENTIFICATION</scope>
</reference>
<dbReference type="GO" id="GO:0046983">
    <property type="term" value="F:protein dimerization activity"/>
    <property type="evidence" value="ECO:0007669"/>
    <property type="project" value="InterPro"/>
</dbReference>
<dbReference type="CDD" id="cd11462">
    <property type="entry name" value="bHLH-O_HES7"/>
    <property type="match status" value="1"/>
</dbReference>
<evidence type="ECO:0000256" key="2">
    <source>
        <dbReference type="ARBA" id="ARBA00022491"/>
    </source>
</evidence>
<gene>
    <name evidence="9" type="primary">her1</name>
</gene>